<accession>A0ABU4UBL6</accession>
<comment type="caution">
    <text evidence="1">The sequence shown here is derived from an EMBL/GenBank/DDBJ whole genome shotgun (WGS) entry which is preliminary data.</text>
</comment>
<sequence>MRQYPIGSAEHADRFVKWFNDCFVFFDSNGGAPECSFFNALRK</sequence>
<dbReference type="Proteomes" id="UP001284537">
    <property type="component" value="Unassembled WGS sequence"/>
</dbReference>
<dbReference type="EMBL" id="JAXARY010000003">
    <property type="protein sequence ID" value="MDX8126729.1"/>
    <property type="molecule type" value="Genomic_DNA"/>
</dbReference>
<proteinExistence type="predicted"/>
<organism evidence="1 2">
    <name type="scientific">Methylomonas defluvii</name>
    <dbReference type="NCBI Taxonomy" id="3045149"/>
    <lineage>
        <taxon>Bacteria</taxon>
        <taxon>Pseudomonadati</taxon>
        <taxon>Pseudomonadota</taxon>
        <taxon>Gammaproteobacteria</taxon>
        <taxon>Methylococcales</taxon>
        <taxon>Methylococcaceae</taxon>
        <taxon>Methylomonas</taxon>
    </lineage>
</organism>
<keyword evidence="2" id="KW-1185">Reference proteome</keyword>
<reference evidence="1 2" key="1">
    <citation type="submission" date="2023-11" db="EMBL/GenBank/DDBJ databases">
        <authorList>
            <person name="Ouyang M.-Y."/>
        </authorList>
    </citation>
    <scope>NUCLEOTIDE SEQUENCE [LARGE SCALE GENOMIC DNA]</scope>
    <source>
        <strain evidence="1 2">OY6</strain>
    </source>
</reference>
<protein>
    <submittedName>
        <fullName evidence="1">Uncharacterized protein</fullName>
    </submittedName>
</protein>
<evidence type="ECO:0000313" key="2">
    <source>
        <dbReference type="Proteomes" id="UP001284537"/>
    </source>
</evidence>
<name>A0ABU4UBL6_9GAMM</name>
<evidence type="ECO:0000313" key="1">
    <source>
        <dbReference type="EMBL" id="MDX8126729.1"/>
    </source>
</evidence>
<dbReference type="RefSeq" id="WP_319960832.1">
    <property type="nucleotide sequence ID" value="NZ_JAXARY010000003.1"/>
</dbReference>
<gene>
    <name evidence="1" type="ORF">QLH52_05510</name>
</gene>